<gene>
    <name evidence="2" type="ORF">JOF57_000170</name>
</gene>
<dbReference type="EMBL" id="JAGIOP010000001">
    <property type="protein sequence ID" value="MBP2450285.1"/>
    <property type="molecule type" value="Genomic_DNA"/>
</dbReference>
<comment type="caution">
    <text evidence="2">The sequence shown here is derived from an EMBL/GenBank/DDBJ whole genome shotgun (WGS) entry which is preliminary data.</text>
</comment>
<accession>A0ABS4ZLB7</accession>
<dbReference type="RefSeq" id="WP_209912726.1">
    <property type="nucleotide sequence ID" value="NZ_JAGIOP010000001.1"/>
</dbReference>
<evidence type="ECO:0000256" key="1">
    <source>
        <dbReference type="SAM" id="MobiDB-lite"/>
    </source>
</evidence>
<dbReference type="Proteomes" id="UP000694460">
    <property type="component" value="Unassembled WGS sequence"/>
</dbReference>
<evidence type="ECO:0000313" key="3">
    <source>
        <dbReference type="Proteomes" id="UP000694460"/>
    </source>
</evidence>
<evidence type="ECO:0000313" key="2">
    <source>
        <dbReference type="EMBL" id="MBP2450285.1"/>
    </source>
</evidence>
<name>A0ABS4ZLB7_9MYCO</name>
<sequence length="71" mass="8218">MIERQQMQAREHHISHDHIHRKEDYVRRIRRIERQTVVQRTAVGFSYSGAPAPTAPLPSRTADFITAPPMA</sequence>
<organism evidence="2 3">
    <name type="scientific">Mycolicibacterium lutetiense</name>
    <dbReference type="NCBI Taxonomy" id="1641992"/>
    <lineage>
        <taxon>Bacteria</taxon>
        <taxon>Bacillati</taxon>
        <taxon>Actinomycetota</taxon>
        <taxon>Actinomycetes</taxon>
        <taxon>Mycobacteriales</taxon>
        <taxon>Mycobacteriaceae</taxon>
        <taxon>Mycolicibacterium</taxon>
    </lineage>
</organism>
<proteinExistence type="predicted"/>
<keyword evidence="3" id="KW-1185">Reference proteome</keyword>
<feature type="region of interest" description="Disordered" evidence="1">
    <location>
        <begin position="47"/>
        <end position="71"/>
    </location>
</feature>
<protein>
    <submittedName>
        <fullName evidence="2">Uncharacterized protein</fullName>
    </submittedName>
</protein>
<reference evidence="2 3" key="1">
    <citation type="submission" date="2021-03" db="EMBL/GenBank/DDBJ databases">
        <title>Sequencing the genomes of 1000 actinobacteria strains.</title>
        <authorList>
            <person name="Klenk H.-P."/>
        </authorList>
    </citation>
    <scope>NUCLEOTIDE SEQUENCE [LARGE SCALE GENOMIC DNA]</scope>
    <source>
        <strain evidence="2 3">DSM 46713</strain>
    </source>
</reference>